<evidence type="ECO:0000313" key="6">
    <source>
        <dbReference type="Proteomes" id="UP000184109"/>
    </source>
</evidence>
<dbReference type="SUPFAM" id="SSF52540">
    <property type="entry name" value="P-loop containing nucleoside triphosphate hydrolases"/>
    <property type="match status" value="1"/>
</dbReference>
<sequence>MAILELKNIYKTYNPTKEDKGEILDNINLNIEEGEFVAIVGFSGSGKTTLVNLINGLLKPTEGEVIFKGKPVEDTSHERGVIFQNYSLLPWLTVYQNIDMAIQEAFPKASKQEKDVRVKEHVEMVGLTHALNKYPKELSGGMRQRVSVARALSMNPEMIIMDEPLGALDALTRGNLQDEILKIWEVNKRTALLITNDVDEAMYMADRIIPLKPGPNATLGPEFKINIERPRNKTALNDNEEYKKTRIKIIEYLMDLGEKQAAKSTSSYELPDIQPKDFRWDTN</sequence>
<dbReference type="InterPro" id="IPR003593">
    <property type="entry name" value="AAA+_ATPase"/>
</dbReference>
<dbReference type="AlphaFoldDB" id="A0A1M5WGJ9"/>
<dbReference type="PANTHER" id="PTHR42788:SF13">
    <property type="entry name" value="ALIPHATIC SULFONATES IMPORT ATP-BINDING PROTEIN SSUB"/>
    <property type="match status" value="1"/>
</dbReference>
<dbReference type="GO" id="GO:0016887">
    <property type="term" value="F:ATP hydrolysis activity"/>
    <property type="evidence" value="ECO:0007669"/>
    <property type="project" value="InterPro"/>
</dbReference>
<dbReference type="PROSITE" id="PS50893">
    <property type="entry name" value="ABC_TRANSPORTER_2"/>
    <property type="match status" value="1"/>
</dbReference>
<dbReference type="Proteomes" id="UP000184109">
    <property type="component" value="Unassembled WGS sequence"/>
</dbReference>
<dbReference type="InterPro" id="IPR017871">
    <property type="entry name" value="ABC_transporter-like_CS"/>
</dbReference>
<dbReference type="PANTHER" id="PTHR42788">
    <property type="entry name" value="TAURINE IMPORT ATP-BINDING PROTEIN-RELATED"/>
    <property type="match status" value="1"/>
</dbReference>
<keyword evidence="2" id="KW-0547">Nucleotide-binding</keyword>
<evidence type="ECO:0000256" key="2">
    <source>
        <dbReference type="ARBA" id="ARBA00022741"/>
    </source>
</evidence>
<evidence type="ECO:0000256" key="3">
    <source>
        <dbReference type="ARBA" id="ARBA00022840"/>
    </source>
</evidence>
<evidence type="ECO:0000259" key="4">
    <source>
        <dbReference type="PROSITE" id="PS50893"/>
    </source>
</evidence>
<feature type="domain" description="ABC transporter" evidence="4">
    <location>
        <begin position="4"/>
        <end position="238"/>
    </location>
</feature>
<name>A0A1M5WGJ9_9FLAO</name>
<dbReference type="InterPro" id="IPR027417">
    <property type="entry name" value="P-loop_NTPase"/>
</dbReference>
<accession>A0A1M5WGJ9</accession>
<proteinExistence type="predicted"/>
<dbReference type="InterPro" id="IPR003439">
    <property type="entry name" value="ABC_transporter-like_ATP-bd"/>
</dbReference>
<gene>
    <name evidence="5" type="ORF">SAMN05444281_2393</name>
</gene>
<dbReference type="Gene3D" id="3.40.50.300">
    <property type="entry name" value="P-loop containing nucleotide triphosphate hydrolases"/>
    <property type="match status" value="1"/>
</dbReference>
<dbReference type="EMBL" id="FQXQ01000005">
    <property type="protein sequence ID" value="SHH86373.1"/>
    <property type="molecule type" value="Genomic_DNA"/>
</dbReference>
<dbReference type="RefSeq" id="WP_188351969.1">
    <property type="nucleotide sequence ID" value="NZ_BMEN01000006.1"/>
</dbReference>
<dbReference type="InterPro" id="IPR050166">
    <property type="entry name" value="ABC_transporter_ATP-bind"/>
</dbReference>
<evidence type="ECO:0000313" key="5">
    <source>
        <dbReference type="EMBL" id="SHH86373.1"/>
    </source>
</evidence>
<dbReference type="CDD" id="cd03293">
    <property type="entry name" value="ABC_NrtD_SsuB_transporters"/>
    <property type="match status" value="1"/>
</dbReference>
<reference evidence="6" key="1">
    <citation type="submission" date="2016-11" db="EMBL/GenBank/DDBJ databases">
        <authorList>
            <person name="Varghese N."/>
            <person name="Submissions S."/>
        </authorList>
    </citation>
    <scope>NUCLEOTIDE SEQUENCE [LARGE SCALE GENOMIC DNA]</scope>
    <source>
        <strain evidence="6">DSM 100572</strain>
    </source>
</reference>
<organism evidence="5 6">
    <name type="scientific">Wenyingzhuangia marina</name>
    <dbReference type="NCBI Taxonomy" id="1195760"/>
    <lineage>
        <taxon>Bacteria</taxon>
        <taxon>Pseudomonadati</taxon>
        <taxon>Bacteroidota</taxon>
        <taxon>Flavobacteriia</taxon>
        <taxon>Flavobacteriales</taxon>
        <taxon>Flavobacteriaceae</taxon>
        <taxon>Wenyingzhuangia</taxon>
    </lineage>
</organism>
<protein>
    <submittedName>
        <fullName evidence="5">Nitrate/nitrite transport system ATP-binding protein</fullName>
    </submittedName>
</protein>
<evidence type="ECO:0000256" key="1">
    <source>
        <dbReference type="ARBA" id="ARBA00022448"/>
    </source>
</evidence>
<dbReference type="GO" id="GO:0005524">
    <property type="term" value="F:ATP binding"/>
    <property type="evidence" value="ECO:0007669"/>
    <property type="project" value="UniProtKB-KW"/>
</dbReference>
<dbReference type="PROSITE" id="PS00211">
    <property type="entry name" value="ABC_TRANSPORTER_1"/>
    <property type="match status" value="1"/>
</dbReference>
<dbReference type="STRING" id="1195760.SAMN05444281_2393"/>
<keyword evidence="3 5" id="KW-0067">ATP-binding</keyword>
<dbReference type="SMART" id="SM00382">
    <property type="entry name" value="AAA"/>
    <property type="match status" value="1"/>
</dbReference>
<keyword evidence="6" id="KW-1185">Reference proteome</keyword>
<dbReference type="Pfam" id="PF00005">
    <property type="entry name" value="ABC_tran"/>
    <property type="match status" value="1"/>
</dbReference>
<keyword evidence="1" id="KW-0813">Transport</keyword>